<dbReference type="Pfam" id="PF16264">
    <property type="entry name" value="SatD"/>
    <property type="match status" value="1"/>
</dbReference>
<dbReference type="EMBL" id="BMIL01000009">
    <property type="protein sequence ID" value="GGC71644.1"/>
    <property type="molecule type" value="Genomic_DNA"/>
</dbReference>
<evidence type="ECO:0008006" key="3">
    <source>
        <dbReference type="Google" id="ProtNLM"/>
    </source>
</evidence>
<evidence type="ECO:0000313" key="1">
    <source>
        <dbReference type="EMBL" id="GGC71644.1"/>
    </source>
</evidence>
<gene>
    <name evidence="1" type="primary">satD</name>
    <name evidence="1" type="ORF">GCM10011387_26450</name>
</gene>
<name>A0A916UGF6_9SPHI</name>
<dbReference type="AlphaFoldDB" id="A0A916UGF6"/>
<reference evidence="1" key="2">
    <citation type="submission" date="2020-09" db="EMBL/GenBank/DDBJ databases">
        <authorList>
            <person name="Sun Q."/>
            <person name="Zhou Y."/>
        </authorList>
    </citation>
    <scope>NUCLEOTIDE SEQUENCE</scope>
    <source>
        <strain evidence="1">CGMCC 1.15343</strain>
    </source>
</reference>
<evidence type="ECO:0000313" key="2">
    <source>
        <dbReference type="Proteomes" id="UP000651668"/>
    </source>
</evidence>
<dbReference type="RefSeq" id="WP_188627397.1">
    <property type="nucleotide sequence ID" value="NZ_BMIL01000009.1"/>
</dbReference>
<comment type="caution">
    <text evidence="1">The sequence shown here is derived from an EMBL/GenBank/DDBJ whole genome shotgun (WGS) entry which is preliminary data.</text>
</comment>
<keyword evidence="2" id="KW-1185">Reference proteome</keyword>
<accession>A0A916UGF6</accession>
<organism evidence="1 2">
    <name type="scientific">Pedobacter quisquiliarum</name>
    <dbReference type="NCBI Taxonomy" id="1834438"/>
    <lineage>
        <taxon>Bacteria</taxon>
        <taxon>Pseudomonadati</taxon>
        <taxon>Bacteroidota</taxon>
        <taxon>Sphingobacteriia</taxon>
        <taxon>Sphingobacteriales</taxon>
        <taxon>Sphingobacteriaceae</taxon>
        <taxon>Pedobacter</taxon>
    </lineage>
</organism>
<sequence length="213" mass="24530">MTRKDPIILMADIIDSRKSDQNALMRTFKRLTEDVNKRNKRWLRSPITITLGDEFQCVVKNTSKAISIILQLEERLIVENAGFKLRYVVYQGPIDTPINEEIAYGMLGEGLTKAREALESSKATNSRYAIHIHKQEAAAALTASMSIYQNITDDWKLEKDHALICKFLDLKDYKQVAEALGKTRSQIWKRHKNLKIEPYFAIKQVTQYIADQV</sequence>
<reference evidence="1" key="1">
    <citation type="journal article" date="2014" name="Int. J. Syst. Evol. Microbiol.">
        <title>Complete genome sequence of Corynebacterium casei LMG S-19264T (=DSM 44701T), isolated from a smear-ripened cheese.</title>
        <authorList>
            <consortium name="US DOE Joint Genome Institute (JGI-PGF)"/>
            <person name="Walter F."/>
            <person name="Albersmeier A."/>
            <person name="Kalinowski J."/>
            <person name="Ruckert C."/>
        </authorList>
    </citation>
    <scope>NUCLEOTIDE SEQUENCE</scope>
    <source>
        <strain evidence="1">CGMCC 1.15343</strain>
    </source>
</reference>
<dbReference type="Proteomes" id="UP000651668">
    <property type="component" value="Unassembled WGS sequence"/>
</dbReference>
<protein>
    <recommendedName>
        <fullName evidence="3">SatD family (SatD)</fullName>
    </recommendedName>
</protein>
<proteinExistence type="predicted"/>
<dbReference type="InterPro" id="IPR032580">
    <property type="entry name" value="SatD"/>
</dbReference>